<dbReference type="EMBL" id="CM055732">
    <property type="protein sequence ID" value="KAJ8011773.1"/>
    <property type="molecule type" value="Genomic_DNA"/>
</dbReference>
<evidence type="ECO:0000313" key="1">
    <source>
        <dbReference type="EMBL" id="KAJ8011773.1"/>
    </source>
</evidence>
<organism evidence="1 2">
    <name type="scientific">Dallia pectoralis</name>
    <name type="common">Alaska blackfish</name>
    <dbReference type="NCBI Taxonomy" id="75939"/>
    <lineage>
        <taxon>Eukaryota</taxon>
        <taxon>Metazoa</taxon>
        <taxon>Chordata</taxon>
        <taxon>Craniata</taxon>
        <taxon>Vertebrata</taxon>
        <taxon>Euteleostomi</taxon>
        <taxon>Actinopterygii</taxon>
        <taxon>Neopterygii</taxon>
        <taxon>Teleostei</taxon>
        <taxon>Protacanthopterygii</taxon>
        <taxon>Esociformes</taxon>
        <taxon>Umbridae</taxon>
        <taxon>Dallia</taxon>
    </lineage>
</organism>
<name>A0ACC2H719_DALPE</name>
<evidence type="ECO:0000313" key="2">
    <source>
        <dbReference type="Proteomes" id="UP001157502"/>
    </source>
</evidence>
<gene>
    <name evidence="1" type="ORF">DPEC_G00061740</name>
</gene>
<comment type="caution">
    <text evidence="1">The sequence shown here is derived from an EMBL/GenBank/DDBJ whole genome shotgun (WGS) entry which is preliminary data.</text>
</comment>
<keyword evidence="2" id="KW-1185">Reference proteome</keyword>
<dbReference type="Proteomes" id="UP001157502">
    <property type="component" value="Chromosome 5"/>
</dbReference>
<proteinExistence type="predicted"/>
<accession>A0ACC2H719</accession>
<protein>
    <submittedName>
        <fullName evidence="1">Uncharacterized protein</fullName>
    </submittedName>
</protein>
<reference evidence="1" key="1">
    <citation type="submission" date="2021-05" db="EMBL/GenBank/DDBJ databases">
        <authorList>
            <person name="Pan Q."/>
            <person name="Jouanno E."/>
            <person name="Zahm M."/>
            <person name="Klopp C."/>
            <person name="Cabau C."/>
            <person name="Louis A."/>
            <person name="Berthelot C."/>
            <person name="Parey E."/>
            <person name="Roest Crollius H."/>
            <person name="Montfort J."/>
            <person name="Robinson-Rechavi M."/>
            <person name="Bouchez O."/>
            <person name="Lampietro C."/>
            <person name="Lopez Roques C."/>
            <person name="Donnadieu C."/>
            <person name="Postlethwait J."/>
            <person name="Bobe J."/>
            <person name="Dillon D."/>
            <person name="Chandos A."/>
            <person name="von Hippel F."/>
            <person name="Guiguen Y."/>
        </authorList>
    </citation>
    <scope>NUCLEOTIDE SEQUENCE</scope>
    <source>
        <strain evidence="1">YG-Jan2019</strain>
    </source>
</reference>
<sequence length="141" mass="15620">MASLEEGLTCSVCRDVFSQALPLPCGHSFCPVCLRDAWGHGETEVRGCYTCVQCREEHGVVLCDCCPPVDAGGQTGTSTAVKTCLRCEVSLCAEHLQPHLDRPAFRTHLLVEPLGDLSHQRCPAHEEMFRYYCADERVYVC</sequence>